<gene>
    <name evidence="1" type="ORF">UU84_C0015G0005</name>
</gene>
<organism evidence="1 2">
    <name type="scientific">Candidatus Yanofskybacteria bacterium GW2011_GWC2_41_9</name>
    <dbReference type="NCBI Taxonomy" id="1619029"/>
    <lineage>
        <taxon>Bacteria</taxon>
        <taxon>Candidatus Yanofskyibacteriota</taxon>
    </lineage>
</organism>
<dbReference type="Proteomes" id="UP000033859">
    <property type="component" value="Unassembled WGS sequence"/>
</dbReference>
<accession>A0A0G0XR01</accession>
<dbReference type="PANTHER" id="PTHR34387:SF1">
    <property type="entry name" value="PERIPLASMIC IMMUNOGENIC PROTEIN"/>
    <property type="match status" value="1"/>
</dbReference>
<name>A0A0G0XR01_9BACT</name>
<evidence type="ECO:0000313" key="2">
    <source>
        <dbReference type="Proteomes" id="UP000033859"/>
    </source>
</evidence>
<dbReference type="Pfam" id="PF04402">
    <property type="entry name" value="SIMPL"/>
    <property type="match status" value="1"/>
</dbReference>
<dbReference type="InterPro" id="IPR052022">
    <property type="entry name" value="26kDa_periplasmic_antigen"/>
</dbReference>
<comment type="caution">
    <text evidence="1">The sequence shown here is derived from an EMBL/GenBank/DDBJ whole genome shotgun (WGS) entry which is preliminary data.</text>
</comment>
<evidence type="ECO:0008006" key="3">
    <source>
        <dbReference type="Google" id="ProtNLM"/>
    </source>
</evidence>
<dbReference type="EMBL" id="LCCE01000015">
    <property type="protein sequence ID" value="KKS26827.1"/>
    <property type="molecule type" value="Genomic_DNA"/>
</dbReference>
<sequence>MTFLIVASLFLLVNTNQKLNTAATTNTVSFSGEGKVVSKADIAAVYLSIVTESATSKSAQDDNSKKSKAVVEFLKKQKIEDKDIKTVSYNIYPQYTYPRYDKPVISGYQVNQTMTIKIRNLDEVSAILDGVVSAGANQINSLSFEIDEPEKLKAEARKMAIADAKKKARELEKELGIDLGKIINFSENTGGFPTPVYLEAKGDMGGGGDSGPSVPSGENEISVNVYLTYQIK</sequence>
<reference evidence="1 2" key="1">
    <citation type="journal article" date="2015" name="Nature">
        <title>rRNA introns, odd ribosomes, and small enigmatic genomes across a large radiation of phyla.</title>
        <authorList>
            <person name="Brown C.T."/>
            <person name="Hug L.A."/>
            <person name="Thomas B.C."/>
            <person name="Sharon I."/>
            <person name="Castelle C.J."/>
            <person name="Singh A."/>
            <person name="Wilkins M.J."/>
            <person name="Williams K.H."/>
            <person name="Banfield J.F."/>
        </authorList>
    </citation>
    <scope>NUCLEOTIDE SEQUENCE [LARGE SCALE GENOMIC DNA]</scope>
</reference>
<protein>
    <recommendedName>
        <fullName evidence="3">26 kDa periplasmic immunogenic protein</fullName>
    </recommendedName>
</protein>
<evidence type="ECO:0000313" key="1">
    <source>
        <dbReference type="EMBL" id="KKS26827.1"/>
    </source>
</evidence>
<dbReference type="InterPro" id="IPR007497">
    <property type="entry name" value="SIMPL/DUF541"/>
</dbReference>
<dbReference type="Gene3D" id="3.30.70.2970">
    <property type="entry name" value="Protein of unknown function (DUF541), domain 2"/>
    <property type="match status" value="1"/>
</dbReference>
<proteinExistence type="predicted"/>
<dbReference type="AlphaFoldDB" id="A0A0G0XR01"/>
<dbReference type="GO" id="GO:0006974">
    <property type="term" value="P:DNA damage response"/>
    <property type="evidence" value="ECO:0007669"/>
    <property type="project" value="TreeGrafter"/>
</dbReference>
<dbReference type="PANTHER" id="PTHR34387">
    <property type="entry name" value="SLR1258 PROTEIN"/>
    <property type="match status" value="1"/>
</dbReference>
<dbReference type="Gene3D" id="3.30.110.170">
    <property type="entry name" value="Protein of unknown function (DUF541), domain 1"/>
    <property type="match status" value="1"/>
</dbReference>